<reference evidence="2 3" key="1">
    <citation type="submission" date="2017-11" db="EMBL/GenBank/DDBJ databases">
        <authorList>
            <person name="Han C.G."/>
        </authorList>
    </citation>
    <scope>NUCLEOTIDE SEQUENCE [LARGE SCALE GENOMIC DNA]</scope>
    <source>
        <strain evidence="2 3">A2</strain>
    </source>
</reference>
<dbReference type="Proteomes" id="UP000234661">
    <property type="component" value="Unassembled WGS sequence"/>
</dbReference>
<evidence type="ECO:0000256" key="1">
    <source>
        <dbReference type="SAM" id="Phobius"/>
    </source>
</evidence>
<proteinExistence type="predicted"/>
<feature type="non-terminal residue" evidence="2">
    <location>
        <position position="152"/>
    </location>
</feature>
<keyword evidence="1" id="KW-0812">Transmembrane</keyword>
<sequence>MMRFTRLLNKSGLRLVSVAKKAIIGLLVVVIVFFIGRIYESQRGPALHRWHTWTANEMSASEIDRATFAEYQTREAAIFRDMKSSITDTLSDDEKTAINRFYAQSLVYPDKFHPDWNRSFILLPQGKPRGAAVLLHGLTDSPYSVHYLAQRY</sequence>
<gene>
    <name evidence="2" type="ORF">CWM85_29040</name>
</gene>
<comment type="caution">
    <text evidence="2">The sequence shown here is derived from an EMBL/GenBank/DDBJ whole genome shotgun (WGS) entry which is preliminary data.</text>
</comment>
<organism evidence="2 3">
    <name type="scientific">Klebsiella michiganensis</name>
    <dbReference type="NCBI Taxonomy" id="1134687"/>
    <lineage>
        <taxon>Bacteria</taxon>
        <taxon>Pseudomonadati</taxon>
        <taxon>Pseudomonadota</taxon>
        <taxon>Gammaproteobacteria</taxon>
        <taxon>Enterobacterales</taxon>
        <taxon>Enterobacteriaceae</taxon>
        <taxon>Klebsiella/Raoultella group</taxon>
        <taxon>Klebsiella</taxon>
    </lineage>
</organism>
<dbReference type="AlphaFoldDB" id="A0A2J4YKM3"/>
<feature type="transmembrane region" description="Helical" evidence="1">
    <location>
        <begin position="21"/>
        <end position="39"/>
    </location>
</feature>
<dbReference type="EMBL" id="PIET01001295">
    <property type="protein sequence ID" value="PLM51311.1"/>
    <property type="molecule type" value="Genomic_DNA"/>
</dbReference>
<evidence type="ECO:0000313" key="3">
    <source>
        <dbReference type="Proteomes" id="UP000234661"/>
    </source>
</evidence>
<evidence type="ECO:0008006" key="4">
    <source>
        <dbReference type="Google" id="ProtNLM"/>
    </source>
</evidence>
<reference evidence="2 3" key="2">
    <citation type="submission" date="2018-01" db="EMBL/GenBank/DDBJ databases">
        <title>Genomic study of Klebsiella pneumoniae.</title>
        <authorList>
            <person name="Yang Y."/>
            <person name="Bicalho R."/>
        </authorList>
    </citation>
    <scope>NUCLEOTIDE SEQUENCE [LARGE SCALE GENOMIC DNA]</scope>
    <source>
        <strain evidence="2 3">A2</strain>
    </source>
</reference>
<name>A0A2J4YKM3_9ENTR</name>
<keyword evidence="1" id="KW-0472">Membrane</keyword>
<keyword evidence="1" id="KW-1133">Transmembrane helix</keyword>
<evidence type="ECO:0000313" key="2">
    <source>
        <dbReference type="EMBL" id="PLM51311.1"/>
    </source>
</evidence>
<protein>
    <recommendedName>
        <fullName evidence="4">Alpha/beta hydrolase</fullName>
    </recommendedName>
</protein>
<accession>A0A2J4YKM3</accession>